<feature type="non-terminal residue" evidence="1">
    <location>
        <position position="138"/>
    </location>
</feature>
<dbReference type="AlphaFoldDB" id="A0AA38P4E5"/>
<name>A0AA38P4E5_9AGAR</name>
<gene>
    <name evidence="1" type="ORF">F5878DRAFT_496236</name>
</gene>
<protein>
    <submittedName>
        <fullName evidence="1">Uncharacterized protein</fullName>
    </submittedName>
</protein>
<keyword evidence="2" id="KW-1185">Reference proteome</keyword>
<reference evidence="1" key="1">
    <citation type="submission" date="2022-08" db="EMBL/GenBank/DDBJ databases">
        <authorList>
            <consortium name="DOE Joint Genome Institute"/>
            <person name="Min B."/>
            <person name="Riley R."/>
            <person name="Sierra-Patev S."/>
            <person name="Naranjo-Ortiz M."/>
            <person name="Looney B."/>
            <person name="Konkel Z."/>
            <person name="Slot J.C."/>
            <person name="Sakamoto Y."/>
            <person name="Steenwyk J.L."/>
            <person name="Rokas A."/>
            <person name="Carro J."/>
            <person name="Camarero S."/>
            <person name="Ferreira P."/>
            <person name="Molpeceres G."/>
            <person name="Ruiz-Duenas F.J."/>
            <person name="Serrano A."/>
            <person name="Henrissat B."/>
            <person name="Drula E."/>
            <person name="Hughes K.W."/>
            <person name="Mata J.L."/>
            <person name="Ishikawa N.K."/>
            <person name="Vargas-Isla R."/>
            <person name="Ushijima S."/>
            <person name="Smith C.A."/>
            <person name="Ahrendt S."/>
            <person name="Andreopoulos W."/>
            <person name="He G."/>
            <person name="Labutti K."/>
            <person name="Lipzen A."/>
            <person name="Ng V."/>
            <person name="Sandor L."/>
            <person name="Barry K."/>
            <person name="Martinez A.T."/>
            <person name="Xiao Y."/>
            <person name="Gibbons J.G."/>
            <person name="Terashima K."/>
            <person name="Hibbett D.S."/>
            <person name="Grigoriev I.V."/>
        </authorList>
    </citation>
    <scope>NUCLEOTIDE SEQUENCE</scope>
    <source>
        <strain evidence="1">TFB9207</strain>
    </source>
</reference>
<evidence type="ECO:0000313" key="1">
    <source>
        <dbReference type="EMBL" id="KAJ3835960.1"/>
    </source>
</evidence>
<feature type="non-terminal residue" evidence="1">
    <location>
        <position position="1"/>
    </location>
</feature>
<organism evidence="1 2">
    <name type="scientific">Lentinula raphanica</name>
    <dbReference type="NCBI Taxonomy" id="153919"/>
    <lineage>
        <taxon>Eukaryota</taxon>
        <taxon>Fungi</taxon>
        <taxon>Dikarya</taxon>
        <taxon>Basidiomycota</taxon>
        <taxon>Agaricomycotina</taxon>
        <taxon>Agaricomycetes</taxon>
        <taxon>Agaricomycetidae</taxon>
        <taxon>Agaricales</taxon>
        <taxon>Marasmiineae</taxon>
        <taxon>Omphalotaceae</taxon>
        <taxon>Lentinula</taxon>
    </lineage>
</organism>
<sequence length="138" mass="16220">WFKDAFAFLNVDLGSAFTTFVSRWSEFEGLNGWKTSRTALSNVNRPDEISKWIRYGRYTKVKISISPAQIEDFAARMWAWWVCLQPEWRKLGEDKRPLPVERFGDDWTSLDIHGNNGWLSLLAGLRWWGESLAHRRGR</sequence>
<dbReference type="Proteomes" id="UP001163846">
    <property type="component" value="Unassembled WGS sequence"/>
</dbReference>
<dbReference type="EMBL" id="MU806361">
    <property type="protein sequence ID" value="KAJ3835960.1"/>
    <property type="molecule type" value="Genomic_DNA"/>
</dbReference>
<evidence type="ECO:0000313" key="2">
    <source>
        <dbReference type="Proteomes" id="UP001163846"/>
    </source>
</evidence>
<comment type="caution">
    <text evidence="1">The sequence shown here is derived from an EMBL/GenBank/DDBJ whole genome shotgun (WGS) entry which is preliminary data.</text>
</comment>
<proteinExistence type="predicted"/>
<accession>A0AA38P4E5</accession>